<dbReference type="InterPro" id="IPR014716">
    <property type="entry name" value="Fibrinogen_a/b/g_C_1"/>
</dbReference>
<evidence type="ECO:0000313" key="2">
    <source>
        <dbReference type="EMBL" id="CAC5362615.1"/>
    </source>
</evidence>
<feature type="domain" description="Fibrinogen C-terminal" evidence="1">
    <location>
        <begin position="215"/>
        <end position="420"/>
    </location>
</feature>
<dbReference type="EMBL" id="CACVKT020000743">
    <property type="protein sequence ID" value="CAC5362615.1"/>
    <property type="molecule type" value="Genomic_DNA"/>
</dbReference>
<dbReference type="AlphaFoldDB" id="A0A6J8A748"/>
<dbReference type="Proteomes" id="UP000507470">
    <property type="component" value="Unassembled WGS sequence"/>
</dbReference>
<evidence type="ECO:0000259" key="1">
    <source>
        <dbReference type="PROSITE" id="PS51406"/>
    </source>
</evidence>
<dbReference type="OrthoDB" id="6092907at2759"/>
<dbReference type="InterPro" id="IPR050373">
    <property type="entry name" value="Fibrinogen_C-term_domain"/>
</dbReference>
<dbReference type="GO" id="GO:0005615">
    <property type="term" value="C:extracellular space"/>
    <property type="evidence" value="ECO:0007669"/>
    <property type="project" value="TreeGrafter"/>
</dbReference>
<sequence length="420" mass="48244">MEGFRKHFANLAVPIIDEDFNYTNEDEIKYEMDIITELTNNSDIKERTKGQIYKALESMKKGKASDLFDLTVENFIYAGNNLIDLIHQILVYIFRKGLIPDLLKTGLLSPVFKHKGSIVEIKNYRDLRTYRESEEKTRVDDILHDLQGICLHENEYRDVTQLKKDTQSILKNMAVYKDIVKMNKQLKDDIKWIIEESRGEKEVARIIRLLKHEVKGICGRNKDCTEIKKSKTTSGVYQIFPDKAKGVKAYCDMDTDGGGWTIIQKRYENSVNFQRTWTECENGLGNVNGDIGLVGNTHIHHLTSSGTYELRIDLTDKSNNKKYARYNTFVVGNATSQYKLTISGYSGNAGDSLTYSNGMNFATVDRDTNINSKKCAKGAGPWWFKSCSYSALNSPSRDKWYWHYISGHYVKTSVMMIRKI</sequence>
<dbReference type="Pfam" id="PF00147">
    <property type="entry name" value="Fibrinogen_C"/>
    <property type="match status" value="1"/>
</dbReference>
<reference evidence="2 3" key="1">
    <citation type="submission" date="2020-06" db="EMBL/GenBank/DDBJ databases">
        <authorList>
            <person name="Li R."/>
            <person name="Bekaert M."/>
        </authorList>
    </citation>
    <scope>NUCLEOTIDE SEQUENCE [LARGE SCALE GENOMIC DNA]</scope>
    <source>
        <strain evidence="3">wild</strain>
    </source>
</reference>
<dbReference type="CDD" id="cd00087">
    <property type="entry name" value="FReD"/>
    <property type="match status" value="1"/>
</dbReference>
<organism evidence="2 3">
    <name type="scientific">Mytilus coruscus</name>
    <name type="common">Sea mussel</name>
    <dbReference type="NCBI Taxonomy" id="42192"/>
    <lineage>
        <taxon>Eukaryota</taxon>
        <taxon>Metazoa</taxon>
        <taxon>Spiralia</taxon>
        <taxon>Lophotrochozoa</taxon>
        <taxon>Mollusca</taxon>
        <taxon>Bivalvia</taxon>
        <taxon>Autobranchia</taxon>
        <taxon>Pteriomorphia</taxon>
        <taxon>Mytilida</taxon>
        <taxon>Mytiloidea</taxon>
        <taxon>Mytilidae</taxon>
        <taxon>Mytilinae</taxon>
        <taxon>Mytilus</taxon>
    </lineage>
</organism>
<dbReference type="InterPro" id="IPR002181">
    <property type="entry name" value="Fibrinogen_a/b/g_C_dom"/>
</dbReference>
<dbReference type="NCBIfam" id="NF040941">
    <property type="entry name" value="GGGWT_bact"/>
    <property type="match status" value="1"/>
</dbReference>
<dbReference type="PANTHER" id="PTHR19143">
    <property type="entry name" value="FIBRINOGEN/TENASCIN/ANGIOPOEITIN"/>
    <property type="match status" value="1"/>
</dbReference>
<dbReference type="PANTHER" id="PTHR19143:SF327">
    <property type="entry name" value="FI21813P1-RELATED"/>
    <property type="match status" value="1"/>
</dbReference>
<dbReference type="SMART" id="SM00186">
    <property type="entry name" value="FBG"/>
    <property type="match status" value="1"/>
</dbReference>
<keyword evidence="3" id="KW-1185">Reference proteome</keyword>
<dbReference type="SUPFAM" id="SSF56496">
    <property type="entry name" value="Fibrinogen C-terminal domain-like"/>
    <property type="match status" value="1"/>
</dbReference>
<proteinExistence type="predicted"/>
<dbReference type="InterPro" id="IPR036056">
    <property type="entry name" value="Fibrinogen-like_C"/>
</dbReference>
<dbReference type="PROSITE" id="PS51406">
    <property type="entry name" value="FIBRINOGEN_C_2"/>
    <property type="match status" value="1"/>
</dbReference>
<protein>
    <recommendedName>
        <fullName evidence="1">Fibrinogen C-terminal domain-containing protein</fullName>
    </recommendedName>
</protein>
<accession>A0A6J8A748</accession>
<name>A0A6J8A748_MYTCO</name>
<dbReference type="Gene3D" id="3.90.215.10">
    <property type="entry name" value="Gamma Fibrinogen, chain A, domain 1"/>
    <property type="match status" value="1"/>
</dbReference>
<evidence type="ECO:0000313" key="3">
    <source>
        <dbReference type="Proteomes" id="UP000507470"/>
    </source>
</evidence>
<gene>
    <name evidence="2" type="ORF">MCOR_4340</name>
</gene>